<reference evidence="1" key="1">
    <citation type="submission" date="2020-10" db="EMBL/GenBank/DDBJ databases">
        <authorList>
            <person name="Gilroy R."/>
        </authorList>
    </citation>
    <scope>NUCLEOTIDE SEQUENCE</scope>
    <source>
        <strain evidence="1">ChiHjej9B8-7071</strain>
    </source>
</reference>
<dbReference type="Proteomes" id="UP000824258">
    <property type="component" value="Unassembled WGS sequence"/>
</dbReference>
<accession>A0A9D1A7F5</accession>
<sequence length="60" mass="6963">MADYQKLYYVLFHAMTDAIAILQKAQQDAEELYISAEEPELRVVDMLEYQKPDDAGRPVK</sequence>
<evidence type="ECO:0000313" key="2">
    <source>
        <dbReference type="Proteomes" id="UP000824258"/>
    </source>
</evidence>
<gene>
    <name evidence="1" type="ORF">IAA70_02360</name>
</gene>
<organism evidence="1 2">
    <name type="scientific">Candidatus Avoscillospira stercoripullorum</name>
    <dbReference type="NCBI Taxonomy" id="2840709"/>
    <lineage>
        <taxon>Bacteria</taxon>
        <taxon>Bacillati</taxon>
        <taxon>Bacillota</taxon>
        <taxon>Clostridia</taxon>
        <taxon>Eubacteriales</taxon>
        <taxon>Oscillospiraceae</taxon>
        <taxon>Oscillospiraceae incertae sedis</taxon>
        <taxon>Candidatus Avoscillospira</taxon>
    </lineage>
</organism>
<evidence type="ECO:0000313" key="1">
    <source>
        <dbReference type="EMBL" id="HIR09227.1"/>
    </source>
</evidence>
<dbReference type="AlphaFoldDB" id="A0A9D1A7F5"/>
<comment type="caution">
    <text evidence="1">The sequence shown here is derived from an EMBL/GenBank/DDBJ whole genome shotgun (WGS) entry which is preliminary data.</text>
</comment>
<name>A0A9D1A7F5_9FIRM</name>
<protein>
    <submittedName>
        <fullName evidence="1">Uncharacterized protein</fullName>
    </submittedName>
</protein>
<reference evidence="1" key="2">
    <citation type="journal article" date="2021" name="PeerJ">
        <title>Extensive microbial diversity within the chicken gut microbiome revealed by metagenomics and culture.</title>
        <authorList>
            <person name="Gilroy R."/>
            <person name="Ravi A."/>
            <person name="Getino M."/>
            <person name="Pursley I."/>
            <person name="Horton D.L."/>
            <person name="Alikhan N.F."/>
            <person name="Baker D."/>
            <person name="Gharbi K."/>
            <person name="Hall N."/>
            <person name="Watson M."/>
            <person name="Adriaenssens E.M."/>
            <person name="Foster-Nyarko E."/>
            <person name="Jarju S."/>
            <person name="Secka A."/>
            <person name="Antonio M."/>
            <person name="Oren A."/>
            <person name="Chaudhuri R.R."/>
            <person name="La Ragione R."/>
            <person name="Hildebrand F."/>
            <person name="Pallen M.J."/>
        </authorList>
    </citation>
    <scope>NUCLEOTIDE SEQUENCE</scope>
    <source>
        <strain evidence="1">ChiHjej9B8-7071</strain>
    </source>
</reference>
<proteinExistence type="predicted"/>
<dbReference type="EMBL" id="DVGD01000067">
    <property type="protein sequence ID" value="HIR09227.1"/>
    <property type="molecule type" value="Genomic_DNA"/>
</dbReference>